<evidence type="ECO:0000259" key="15">
    <source>
        <dbReference type="PROSITE" id="PS50109"/>
    </source>
</evidence>
<reference evidence="18" key="1">
    <citation type="journal article" date="2019" name="Int. J. Syst. Evol. Microbiol.">
        <title>The Global Catalogue of Microorganisms (GCM) 10K type strain sequencing project: providing services to taxonomists for standard genome sequencing and annotation.</title>
        <authorList>
            <consortium name="The Broad Institute Genomics Platform"/>
            <consortium name="The Broad Institute Genome Sequencing Center for Infectious Disease"/>
            <person name="Wu L."/>
            <person name="Ma J."/>
        </authorList>
    </citation>
    <scope>NUCLEOTIDE SEQUENCE [LARGE SCALE GENOMIC DNA]</scope>
    <source>
        <strain evidence="18">KCTC 3950</strain>
    </source>
</reference>
<gene>
    <name evidence="17" type="ORF">ACFSUF_14650</name>
</gene>
<dbReference type="InterPro" id="IPR036890">
    <property type="entry name" value="HATPase_C_sf"/>
</dbReference>
<keyword evidence="4" id="KW-1003">Cell membrane</keyword>
<evidence type="ECO:0000256" key="11">
    <source>
        <dbReference type="ARBA" id="ARBA00022989"/>
    </source>
</evidence>
<keyword evidence="18" id="KW-1185">Reference proteome</keyword>
<sequence>MGGWRNNVKWQMLSYFLCTTVLIAAATFFGSFYFGERLSRGYFWLSFIGLLLAIGLIIGYIAAQTIQRKLNVLQLSLFQMAKGNFTTRVAYSESDSFHQIYRDFNEMAESVEAKVKMLQTLGEESVMQNADITEDAVLEERKRLARDLHDTVSQQLFAIHMSASSLPKILQKNEEQGNQVLEQLIQMSHHTQLQMRSLIAQLRPLELDGRSLQSALEKWFPDYCRQNGLQGSLEFQLDGRLSDAKEHQFFLIVQEAMANVTKHASASHVTLSLYETDNQYILSVQDDGLGFDQTRAKLNSYGLSTMRERAEKLGGSMEVLSKAGAGTRVKAAIPKFIGKRGKESNESRP</sequence>
<evidence type="ECO:0000256" key="5">
    <source>
        <dbReference type="ARBA" id="ARBA00022553"/>
    </source>
</evidence>
<dbReference type="SUPFAM" id="SSF55874">
    <property type="entry name" value="ATPase domain of HSP90 chaperone/DNA topoisomerase II/histidine kinase"/>
    <property type="match status" value="1"/>
</dbReference>
<keyword evidence="9 17" id="KW-0418">Kinase</keyword>
<dbReference type="CDD" id="cd16917">
    <property type="entry name" value="HATPase_UhpB-NarQ-NarX-like"/>
    <property type="match status" value="1"/>
</dbReference>
<dbReference type="EMBL" id="JBHUME010000008">
    <property type="protein sequence ID" value="MFD2613668.1"/>
    <property type="molecule type" value="Genomic_DNA"/>
</dbReference>
<dbReference type="GO" id="GO:0016301">
    <property type="term" value="F:kinase activity"/>
    <property type="evidence" value="ECO:0007669"/>
    <property type="project" value="UniProtKB-KW"/>
</dbReference>
<dbReference type="InterPro" id="IPR003594">
    <property type="entry name" value="HATPase_dom"/>
</dbReference>
<keyword evidence="7 14" id="KW-0812">Transmembrane</keyword>
<dbReference type="PROSITE" id="PS50109">
    <property type="entry name" value="HIS_KIN"/>
    <property type="match status" value="1"/>
</dbReference>
<feature type="transmembrane region" description="Helical" evidence="14">
    <location>
        <begin position="12"/>
        <end position="35"/>
    </location>
</feature>
<evidence type="ECO:0000256" key="3">
    <source>
        <dbReference type="ARBA" id="ARBA00012438"/>
    </source>
</evidence>
<name>A0ABW5PF49_9BACL</name>
<evidence type="ECO:0000256" key="1">
    <source>
        <dbReference type="ARBA" id="ARBA00000085"/>
    </source>
</evidence>
<comment type="caution">
    <text evidence="17">The sequence shown here is derived from an EMBL/GenBank/DDBJ whole genome shotgun (WGS) entry which is preliminary data.</text>
</comment>
<dbReference type="PROSITE" id="PS50885">
    <property type="entry name" value="HAMP"/>
    <property type="match status" value="1"/>
</dbReference>
<evidence type="ECO:0000256" key="12">
    <source>
        <dbReference type="ARBA" id="ARBA00023012"/>
    </source>
</evidence>
<proteinExistence type="predicted"/>
<keyword evidence="6" id="KW-0808">Transferase</keyword>
<comment type="subcellular location">
    <subcellularLocation>
        <location evidence="2">Cell membrane</location>
        <topology evidence="2">Multi-pass membrane protein</topology>
    </subcellularLocation>
</comment>
<dbReference type="CDD" id="cd06225">
    <property type="entry name" value="HAMP"/>
    <property type="match status" value="1"/>
</dbReference>
<feature type="domain" description="HAMP" evidence="16">
    <location>
        <begin position="64"/>
        <end position="116"/>
    </location>
</feature>
<dbReference type="Pfam" id="PF02518">
    <property type="entry name" value="HATPase_c"/>
    <property type="match status" value="1"/>
</dbReference>
<dbReference type="RefSeq" id="WP_377603698.1">
    <property type="nucleotide sequence ID" value="NZ_JBHUME010000008.1"/>
</dbReference>
<accession>A0ABW5PF49</accession>
<protein>
    <recommendedName>
        <fullName evidence="3">histidine kinase</fullName>
        <ecNumber evidence="3">2.7.13.3</ecNumber>
    </recommendedName>
</protein>
<keyword evidence="8" id="KW-0547">Nucleotide-binding</keyword>
<keyword evidence="5" id="KW-0597">Phosphoprotein</keyword>
<evidence type="ECO:0000313" key="18">
    <source>
        <dbReference type="Proteomes" id="UP001597541"/>
    </source>
</evidence>
<dbReference type="Gene3D" id="1.20.5.1930">
    <property type="match status" value="1"/>
</dbReference>
<evidence type="ECO:0000256" key="2">
    <source>
        <dbReference type="ARBA" id="ARBA00004651"/>
    </source>
</evidence>
<dbReference type="PANTHER" id="PTHR24421:SF37">
    <property type="entry name" value="SENSOR HISTIDINE KINASE NARS"/>
    <property type="match status" value="1"/>
</dbReference>
<dbReference type="SMART" id="SM00387">
    <property type="entry name" value="HATPase_c"/>
    <property type="match status" value="1"/>
</dbReference>
<feature type="transmembrane region" description="Helical" evidence="14">
    <location>
        <begin position="41"/>
        <end position="63"/>
    </location>
</feature>
<organism evidence="17 18">
    <name type="scientific">Paenibacillus gansuensis</name>
    <dbReference type="NCBI Taxonomy" id="306542"/>
    <lineage>
        <taxon>Bacteria</taxon>
        <taxon>Bacillati</taxon>
        <taxon>Bacillota</taxon>
        <taxon>Bacilli</taxon>
        <taxon>Bacillales</taxon>
        <taxon>Paenibacillaceae</taxon>
        <taxon>Paenibacillus</taxon>
    </lineage>
</organism>
<dbReference type="Pfam" id="PF07730">
    <property type="entry name" value="HisKA_3"/>
    <property type="match status" value="1"/>
</dbReference>
<evidence type="ECO:0000256" key="9">
    <source>
        <dbReference type="ARBA" id="ARBA00022777"/>
    </source>
</evidence>
<dbReference type="Gene3D" id="6.10.340.10">
    <property type="match status" value="1"/>
</dbReference>
<evidence type="ECO:0000313" key="17">
    <source>
        <dbReference type="EMBL" id="MFD2613668.1"/>
    </source>
</evidence>
<keyword evidence="12" id="KW-0902">Two-component regulatory system</keyword>
<feature type="domain" description="Histidine kinase" evidence="15">
    <location>
        <begin position="147"/>
        <end position="337"/>
    </location>
</feature>
<dbReference type="InterPro" id="IPR005467">
    <property type="entry name" value="His_kinase_dom"/>
</dbReference>
<keyword evidence="10" id="KW-0067">ATP-binding</keyword>
<dbReference type="EC" id="2.7.13.3" evidence="3"/>
<dbReference type="InterPro" id="IPR011712">
    <property type="entry name" value="Sig_transdc_His_kin_sub3_dim/P"/>
</dbReference>
<dbReference type="Gene3D" id="3.30.565.10">
    <property type="entry name" value="Histidine kinase-like ATPase, C-terminal domain"/>
    <property type="match status" value="1"/>
</dbReference>
<evidence type="ECO:0000256" key="14">
    <source>
        <dbReference type="SAM" id="Phobius"/>
    </source>
</evidence>
<evidence type="ECO:0000256" key="13">
    <source>
        <dbReference type="ARBA" id="ARBA00023136"/>
    </source>
</evidence>
<dbReference type="SMART" id="SM00304">
    <property type="entry name" value="HAMP"/>
    <property type="match status" value="1"/>
</dbReference>
<dbReference type="PANTHER" id="PTHR24421">
    <property type="entry name" value="NITRATE/NITRITE SENSOR PROTEIN NARX-RELATED"/>
    <property type="match status" value="1"/>
</dbReference>
<evidence type="ECO:0000256" key="6">
    <source>
        <dbReference type="ARBA" id="ARBA00022679"/>
    </source>
</evidence>
<keyword evidence="11 14" id="KW-1133">Transmembrane helix</keyword>
<evidence type="ECO:0000256" key="10">
    <source>
        <dbReference type="ARBA" id="ARBA00022840"/>
    </source>
</evidence>
<comment type="catalytic activity">
    <reaction evidence="1">
        <text>ATP + protein L-histidine = ADP + protein N-phospho-L-histidine.</text>
        <dbReference type="EC" id="2.7.13.3"/>
    </reaction>
</comment>
<keyword evidence="13 14" id="KW-0472">Membrane</keyword>
<evidence type="ECO:0000256" key="7">
    <source>
        <dbReference type="ARBA" id="ARBA00022692"/>
    </source>
</evidence>
<evidence type="ECO:0000256" key="4">
    <source>
        <dbReference type="ARBA" id="ARBA00022475"/>
    </source>
</evidence>
<dbReference type="InterPro" id="IPR003660">
    <property type="entry name" value="HAMP_dom"/>
</dbReference>
<evidence type="ECO:0000259" key="16">
    <source>
        <dbReference type="PROSITE" id="PS50885"/>
    </source>
</evidence>
<dbReference type="Proteomes" id="UP001597541">
    <property type="component" value="Unassembled WGS sequence"/>
</dbReference>
<evidence type="ECO:0000256" key="8">
    <source>
        <dbReference type="ARBA" id="ARBA00022741"/>
    </source>
</evidence>
<dbReference type="InterPro" id="IPR050482">
    <property type="entry name" value="Sensor_HK_TwoCompSys"/>
</dbReference>